<dbReference type="EMBL" id="AJJU01000019">
    <property type="protein sequence ID" value="EID73663.1"/>
    <property type="molecule type" value="Genomic_DNA"/>
</dbReference>
<dbReference type="Pfam" id="PF01695">
    <property type="entry name" value="IstB_IS21"/>
    <property type="match status" value="1"/>
</dbReference>
<reference evidence="2 3" key="1">
    <citation type="journal article" date="2012" name="J. Bacteriol.">
        <title>Genome Sequence of the Halotolerant Bacterium Imtechella halotolerans K1T.</title>
        <authorList>
            <person name="Kumar S."/>
            <person name="Vikram S."/>
            <person name="Subramanian S."/>
            <person name="Raghava G.P."/>
            <person name="Pinnaka A.K."/>
        </authorList>
    </citation>
    <scope>NUCLEOTIDE SEQUENCE [LARGE SCALE GENOMIC DNA]</scope>
    <source>
        <strain evidence="2 3">K1</strain>
    </source>
</reference>
<accession>I0WB97</accession>
<dbReference type="GO" id="GO:0005524">
    <property type="term" value="F:ATP binding"/>
    <property type="evidence" value="ECO:0007669"/>
    <property type="project" value="UniProtKB-KW"/>
</dbReference>
<evidence type="ECO:0000313" key="2">
    <source>
        <dbReference type="EMBL" id="EID73663.1"/>
    </source>
</evidence>
<protein>
    <submittedName>
        <fullName evidence="2">IstB domain-containing protein ATP-binding protein</fullName>
    </submittedName>
</protein>
<dbReference type="InterPro" id="IPR002611">
    <property type="entry name" value="IstB_ATP-bd"/>
</dbReference>
<comment type="caution">
    <text evidence="2">The sequence shown here is derived from an EMBL/GenBank/DDBJ whole genome shotgun (WGS) entry which is preliminary data.</text>
</comment>
<keyword evidence="2" id="KW-0067">ATP-binding</keyword>
<evidence type="ECO:0000313" key="3">
    <source>
        <dbReference type="Proteomes" id="UP000005938"/>
    </source>
</evidence>
<dbReference type="AlphaFoldDB" id="I0WB97"/>
<keyword evidence="3" id="KW-1185">Reference proteome</keyword>
<dbReference type="eggNOG" id="COG1484">
    <property type="taxonomic scope" value="Bacteria"/>
</dbReference>
<organism evidence="2 3">
    <name type="scientific">Imtechella halotolerans K1</name>
    <dbReference type="NCBI Taxonomy" id="946077"/>
    <lineage>
        <taxon>Bacteria</taxon>
        <taxon>Pseudomonadati</taxon>
        <taxon>Bacteroidota</taxon>
        <taxon>Flavobacteriia</taxon>
        <taxon>Flavobacteriales</taxon>
        <taxon>Flavobacteriaceae</taxon>
        <taxon>Imtechella</taxon>
    </lineage>
</organism>
<dbReference type="STRING" id="946077.W5A_10482"/>
<gene>
    <name evidence="2" type="ORF">W5A_10482</name>
</gene>
<dbReference type="Gene3D" id="3.40.50.300">
    <property type="entry name" value="P-loop containing nucleotide triphosphate hydrolases"/>
    <property type="match status" value="1"/>
</dbReference>
<keyword evidence="2" id="KW-0547">Nucleotide-binding</keyword>
<feature type="domain" description="IstB-like ATP-binding" evidence="1">
    <location>
        <begin position="2"/>
        <end position="60"/>
    </location>
</feature>
<evidence type="ECO:0000259" key="1">
    <source>
        <dbReference type="Pfam" id="PF01695"/>
    </source>
</evidence>
<sequence>MDIIDEQYNRKSTIIVTQIPVSAWYEIIGGDGTQADALLDRIVNSSHRLDLNTGESLRKGKLNSIKA</sequence>
<proteinExistence type="predicted"/>
<dbReference type="Proteomes" id="UP000005938">
    <property type="component" value="Unassembled WGS sequence"/>
</dbReference>
<dbReference type="InterPro" id="IPR027417">
    <property type="entry name" value="P-loop_NTPase"/>
</dbReference>
<name>I0WB97_9FLAO</name>